<dbReference type="PROSITE" id="PS00463">
    <property type="entry name" value="ZN2_CY6_FUNGAL_1"/>
    <property type="match status" value="1"/>
</dbReference>
<evidence type="ECO:0000313" key="5">
    <source>
        <dbReference type="Proteomes" id="UP000244855"/>
    </source>
</evidence>
<reference evidence="4 5" key="1">
    <citation type="journal article" date="2018" name="Sci. Rep.">
        <title>Comparative genomics provides insights into the lifestyle and reveals functional heterogeneity of dark septate endophytic fungi.</title>
        <authorList>
            <person name="Knapp D.G."/>
            <person name="Nemeth J.B."/>
            <person name="Barry K."/>
            <person name="Hainaut M."/>
            <person name="Henrissat B."/>
            <person name="Johnson J."/>
            <person name="Kuo A."/>
            <person name="Lim J.H.P."/>
            <person name="Lipzen A."/>
            <person name="Nolan M."/>
            <person name="Ohm R.A."/>
            <person name="Tamas L."/>
            <person name="Grigoriev I.V."/>
            <person name="Spatafora J.W."/>
            <person name="Nagy L.G."/>
            <person name="Kovacs G.M."/>
        </authorList>
    </citation>
    <scope>NUCLEOTIDE SEQUENCE [LARGE SCALE GENOMIC DNA]</scope>
    <source>
        <strain evidence="4 5">DSE2036</strain>
    </source>
</reference>
<dbReference type="EMBL" id="KZ805310">
    <property type="protein sequence ID" value="PVI06081.1"/>
    <property type="molecule type" value="Genomic_DNA"/>
</dbReference>
<evidence type="ECO:0000256" key="1">
    <source>
        <dbReference type="ARBA" id="ARBA00022723"/>
    </source>
</evidence>
<evidence type="ECO:0000259" key="3">
    <source>
        <dbReference type="PROSITE" id="PS50048"/>
    </source>
</evidence>
<dbReference type="STRING" id="97972.A0A2V1E6G6"/>
<dbReference type="GO" id="GO:0000981">
    <property type="term" value="F:DNA-binding transcription factor activity, RNA polymerase II-specific"/>
    <property type="evidence" value="ECO:0007669"/>
    <property type="project" value="InterPro"/>
</dbReference>
<dbReference type="SUPFAM" id="SSF57701">
    <property type="entry name" value="Zn2/Cys6 DNA-binding domain"/>
    <property type="match status" value="1"/>
</dbReference>
<dbReference type="PANTHER" id="PTHR31668:SF30">
    <property type="entry name" value="ZN(II)2CYS6 TRANSCRIPTION FACTOR (EUROFUNG)"/>
    <property type="match status" value="1"/>
</dbReference>
<dbReference type="OrthoDB" id="39175at2759"/>
<dbReference type="Pfam" id="PF00172">
    <property type="entry name" value="Zn_clus"/>
    <property type="match status" value="1"/>
</dbReference>
<dbReference type="PANTHER" id="PTHR31668">
    <property type="entry name" value="GLUCOSE TRANSPORT TRANSCRIPTION REGULATOR RGT1-RELATED-RELATED"/>
    <property type="match status" value="1"/>
</dbReference>
<dbReference type="CDD" id="cd12148">
    <property type="entry name" value="fungal_TF_MHR"/>
    <property type="match status" value="1"/>
</dbReference>
<feature type="domain" description="Zn(2)-C6 fungal-type" evidence="3">
    <location>
        <begin position="16"/>
        <end position="48"/>
    </location>
</feature>
<keyword evidence="5" id="KW-1185">Reference proteome</keyword>
<dbReference type="CDD" id="cd00067">
    <property type="entry name" value="GAL4"/>
    <property type="match status" value="1"/>
</dbReference>
<protein>
    <recommendedName>
        <fullName evidence="3">Zn(2)-C6 fungal-type domain-containing protein</fullName>
    </recommendedName>
</protein>
<proteinExistence type="predicted"/>
<dbReference type="InterPro" id="IPR007219">
    <property type="entry name" value="XnlR_reg_dom"/>
</dbReference>
<dbReference type="AlphaFoldDB" id="A0A2V1E6G6"/>
<dbReference type="InterPro" id="IPR036864">
    <property type="entry name" value="Zn2-C6_fun-type_DNA-bd_sf"/>
</dbReference>
<dbReference type="InterPro" id="IPR001138">
    <property type="entry name" value="Zn2Cys6_DnaBD"/>
</dbReference>
<accession>A0A2V1E6G6</accession>
<dbReference type="InterPro" id="IPR050797">
    <property type="entry name" value="Carb_Metab_Trans_Reg"/>
</dbReference>
<dbReference type="Gene3D" id="4.10.240.10">
    <property type="entry name" value="Zn(2)-C6 fungal-type DNA-binding domain"/>
    <property type="match status" value="1"/>
</dbReference>
<keyword evidence="2" id="KW-0539">Nucleus</keyword>
<organism evidence="4 5">
    <name type="scientific">Periconia macrospinosa</name>
    <dbReference type="NCBI Taxonomy" id="97972"/>
    <lineage>
        <taxon>Eukaryota</taxon>
        <taxon>Fungi</taxon>
        <taxon>Dikarya</taxon>
        <taxon>Ascomycota</taxon>
        <taxon>Pezizomycotina</taxon>
        <taxon>Dothideomycetes</taxon>
        <taxon>Pleosporomycetidae</taxon>
        <taxon>Pleosporales</taxon>
        <taxon>Massarineae</taxon>
        <taxon>Periconiaceae</taxon>
        <taxon>Periconia</taxon>
    </lineage>
</organism>
<dbReference type="GO" id="GO:0008270">
    <property type="term" value="F:zinc ion binding"/>
    <property type="evidence" value="ECO:0007669"/>
    <property type="project" value="InterPro"/>
</dbReference>
<dbReference type="PROSITE" id="PS50048">
    <property type="entry name" value="ZN2_CY6_FUNGAL_2"/>
    <property type="match status" value="1"/>
</dbReference>
<dbReference type="Proteomes" id="UP000244855">
    <property type="component" value="Unassembled WGS sequence"/>
</dbReference>
<evidence type="ECO:0000313" key="4">
    <source>
        <dbReference type="EMBL" id="PVI06081.1"/>
    </source>
</evidence>
<keyword evidence="1" id="KW-0479">Metal-binding</keyword>
<dbReference type="GO" id="GO:0006351">
    <property type="term" value="P:DNA-templated transcription"/>
    <property type="evidence" value="ECO:0007669"/>
    <property type="project" value="InterPro"/>
</dbReference>
<sequence>MPPVVSRRGRRIASKACDTCRVRKVQCIFEGDGNACRRCTDGNLDCTFLSDRKQRGPPARRANAIANIPIGDLALEHLCSRATFLSIIEDYLQLVYPVLPLVHRPTFHASVQNNAYASDPAFFRLCLAICAVTVASLPRKFHEYGRDYAHAGAFVDRACHMVLLSRISSEPEWQDKPTIGTIIISILLTMASHYAGRPNQGWAYASEAIQFFRALELYRREGYKDMSVLDREMCKRAFWLLLIIQIHDRLSFIIPHTGMSFDPLQTDWEFLLPVELDDDELINQDNNSQSHIPRPDHSPIHRPLPLVSGFVALVRVFLCVVDLLSHGFPGQPPQAYAMTGTLRPQLYLDNLTDTSYTTENTLSKSTISLSALLRIIRKLQRTQEELPNELKIPNVDRRLQSAPTYPCMPPESTHQFDIMRANIHITSLYLQSCIIEACSDAFTTPQANTLSASPGEEAGSSPDCTPRTQLWTFRKSLAKELLEVLTFCSTRTLEANGSSMIVKIREIAATLLDSDLEVTSDQEEESRQYVAQFAEILANLDYMSQASVKPSGSVT</sequence>
<name>A0A2V1E6G6_9PLEO</name>
<gene>
    <name evidence="4" type="ORF">DM02DRAFT_610044</name>
</gene>
<evidence type="ECO:0000256" key="2">
    <source>
        <dbReference type="ARBA" id="ARBA00023242"/>
    </source>
</evidence>
<dbReference type="GO" id="GO:0003677">
    <property type="term" value="F:DNA binding"/>
    <property type="evidence" value="ECO:0007669"/>
    <property type="project" value="InterPro"/>
</dbReference>
<dbReference type="Pfam" id="PF04082">
    <property type="entry name" value="Fungal_trans"/>
    <property type="match status" value="1"/>
</dbReference>
<dbReference type="SMART" id="SM00066">
    <property type="entry name" value="GAL4"/>
    <property type="match status" value="1"/>
</dbReference>